<comment type="subcellular location">
    <subcellularLocation>
        <location evidence="1 7">Cell membrane</location>
        <topology evidence="1 7">Multi-pass membrane protein</topology>
    </subcellularLocation>
</comment>
<keyword evidence="3" id="KW-1003">Cell membrane</keyword>
<reference evidence="9 10" key="1">
    <citation type="submission" date="2024-09" db="EMBL/GenBank/DDBJ databases">
        <authorList>
            <person name="Sun Q."/>
            <person name="Mori K."/>
        </authorList>
    </citation>
    <scope>NUCLEOTIDE SEQUENCE [LARGE SCALE GENOMIC DNA]</scope>
    <source>
        <strain evidence="9 10">TBRC 3947</strain>
    </source>
</reference>
<keyword evidence="2 7" id="KW-0813">Transport</keyword>
<evidence type="ECO:0000313" key="9">
    <source>
        <dbReference type="EMBL" id="MFC0527710.1"/>
    </source>
</evidence>
<evidence type="ECO:0000256" key="1">
    <source>
        <dbReference type="ARBA" id="ARBA00004651"/>
    </source>
</evidence>
<organism evidence="9 10">
    <name type="scientific">Phytohabitans kaempferiae</name>
    <dbReference type="NCBI Taxonomy" id="1620943"/>
    <lineage>
        <taxon>Bacteria</taxon>
        <taxon>Bacillati</taxon>
        <taxon>Actinomycetota</taxon>
        <taxon>Actinomycetes</taxon>
        <taxon>Micromonosporales</taxon>
        <taxon>Micromonosporaceae</taxon>
    </lineage>
</organism>
<evidence type="ECO:0000313" key="10">
    <source>
        <dbReference type="Proteomes" id="UP001589867"/>
    </source>
</evidence>
<feature type="transmembrane region" description="Helical" evidence="7">
    <location>
        <begin position="272"/>
        <end position="294"/>
    </location>
</feature>
<evidence type="ECO:0000259" key="8">
    <source>
        <dbReference type="PROSITE" id="PS50928"/>
    </source>
</evidence>
<feature type="transmembrane region" description="Helical" evidence="7">
    <location>
        <begin position="222"/>
        <end position="241"/>
    </location>
</feature>
<feature type="transmembrane region" description="Helical" evidence="7">
    <location>
        <begin position="187"/>
        <end position="210"/>
    </location>
</feature>
<evidence type="ECO:0000256" key="2">
    <source>
        <dbReference type="ARBA" id="ARBA00022448"/>
    </source>
</evidence>
<proteinExistence type="inferred from homology"/>
<comment type="similarity">
    <text evidence="7">Belongs to the binding-protein-dependent transport system permease family.</text>
</comment>
<evidence type="ECO:0000256" key="3">
    <source>
        <dbReference type="ARBA" id="ARBA00022475"/>
    </source>
</evidence>
<comment type="caution">
    <text evidence="9">The sequence shown here is derived from an EMBL/GenBank/DDBJ whole genome shotgun (WGS) entry which is preliminary data.</text>
</comment>
<dbReference type="RefSeq" id="WP_377248136.1">
    <property type="nucleotide sequence ID" value="NZ_JBHLUH010000009.1"/>
</dbReference>
<dbReference type="InterPro" id="IPR050366">
    <property type="entry name" value="BP-dependent_transpt_permease"/>
</dbReference>
<dbReference type="Pfam" id="PF00528">
    <property type="entry name" value="BPD_transp_1"/>
    <property type="match status" value="1"/>
</dbReference>
<keyword evidence="4 7" id="KW-0812">Transmembrane</keyword>
<evidence type="ECO:0000256" key="7">
    <source>
        <dbReference type="RuleBase" id="RU363032"/>
    </source>
</evidence>
<feature type="transmembrane region" description="Helical" evidence="7">
    <location>
        <begin position="52"/>
        <end position="72"/>
    </location>
</feature>
<protein>
    <submittedName>
        <fullName evidence="9">ABC transporter permease</fullName>
    </submittedName>
</protein>
<accession>A0ABV6LZ53</accession>
<evidence type="ECO:0000256" key="5">
    <source>
        <dbReference type="ARBA" id="ARBA00022989"/>
    </source>
</evidence>
<keyword evidence="6 7" id="KW-0472">Membrane</keyword>
<dbReference type="Gene3D" id="1.10.3720.10">
    <property type="entry name" value="MetI-like"/>
    <property type="match status" value="1"/>
</dbReference>
<feature type="transmembrane region" description="Helical" evidence="7">
    <location>
        <begin position="330"/>
        <end position="349"/>
    </location>
</feature>
<name>A0ABV6LZ53_9ACTN</name>
<evidence type="ECO:0000256" key="6">
    <source>
        <dbReference type="ARBA" id="ARBA00023136"/>
    </source>
</evidence>
<sequence length="363" mass="37581">MSEVVAEVRPEPVAPPPVRPPRRRGVAVAAGAALLVAGAVLLWVALVPAGGLGNLLKLLLVLAAIGLAGQGVRRIGAGIRGGEFDAGFWLSIAWLAGLAAAAALADLLPLGNATDTTQTIGQAGYATPDLLSAHPLGTNGFGLDLLARSVYGARVSLLTVGLTVAVSLLVGGTIGMVAGYFRRSVDLVIGVFADAALVIPALVLLIAFAAVLGPPTTVGEAVLKNGLALAVVGIPTMIRLARANTMVYAQREFVLASRAMGAKHLRVLRREILPNVALPLVSYAFIVAAVLIVAEGSLAFLGLGLQQPEPSWGNMVAEGGLRELRQHPHVPLVPGAFMFLTVYSLNVVGERARARWDSREVKV</sequence>
<feature type="transmembrane region" description="Helical" evidence="7">
    <location>
        <begin position="26"/>
        <end position="46"/>
    </location>
</feature>
<gene>
    <name evidence="9" type="ORF">ACFFIA_08560</name>
</gene>
<dbReference type="SUPFAM" id="SSF161098">
    <property type="entry name" value="MetI-like"/>
    <property type="match status" value="1"/>
</dbReference>
<evidence type="ECO:0000256" key="4">
    <source>
        <dbReference type="ARBA" id="ARBA00022692"/>
    </source>
</evidence>
<dbReference type="InterPro" id="IPR035906">
    <property type="entry name" value="MetI-like_sf"/>
</dbReference>
<dbReference type="PANTHER" id="PTHR43386">
    <property type="entry name" value="OLIGOPEPTIDE TRANSPORT SYSTEM PERMEASE PROTEIN APPC"/>
    <property type="match status" value="1"/>
</dbReference>
<dbReference type="Proteomes" id="UP001589867">
    <property type="component" value="Unassembled WGS sequence"/>
</dbReference>
<dbReference type="PROSITE" id="PS50928">
    <property type="entry name" value="ABC_TM1"/>
    <property type="match status" value="1"/>
</dbReference>
<feature type="domain" description="ABC transmembrane type-1" evidence="8">
    <location>
        <begin position="153"/>
        <end position="349"/>
    </location>
</feature>
<dbReference type="PANTHER" id="PTHR43386:SF1">
    <property type="entry name" value="D,D-DIPEPTIDE TRANSPORT SYSTEM PERMEASE PROTEIN DDPC-RELATED"/>
    <property type="match status" value="1"/>
</dbReference>
<keyword evidence="10" id="KW-1185">Reference proteome</keyword>
<dbReference type="EMBL" id="JBHLUH010000009">
    <property type="protein sequence ID" value="MFC0527710.1"/>
    <property type="molecule type" value="Genomic_DNA"/>
</dbReference>
<dbReference type="InterPro" id="IPR000515">
    <property type="entry name" value="MetI-like"/>
</dbReference>
<feature type="transmembrane region" description="Helical" evidence="7">
    <location>
        <begin position="155"/>
        <end position="180"/>
    </location>
</feature>
<feature type="transmembrane region" description="Helical" evidence="7">
    <location>
        <begin position="84"/>
        <end position="105"/>
    </location>
</feature>
<dbReference type="CDD" id="cd06261">
    <property type="entry name" value="TM_PBP2"/>
    <property type="match status" value="1"/>
</dbReference>
<keyword evidence="5 7" id="KW-1133">Transmembrane helix</keyword>